<evidence type="ECO:0000259" key="1">
    <source>
        <dbReference type="Pfam" id="PF08241"/>
    </source>
</evidence>
<dbReference type="Gene3D" id="3.40.50.150">
    <property type="entry name" value="Vaccinia Virus protein VP39"/>
    <property type="match status" value="1"/>
</dbReference>
<proteinExistence type="predicted"/>
<dbReference type="Pfam" id="PF08241">
    <property type="entry name" value="Methyltransf_11"/>
    <property type="match status" value="1"/>
</dbReference>
<gene>
    <name evidence="3 4" type="primary">LOC113202626</name>
</gene>
<dbReference type="RefSeq" id="XP_026272732.1">
    <property type="nucleotide sequence ID" value="XM_026416947.2"/>
</dbReference>
<accession>A0A6J1RV60</accession>
<feature type="domain" description="Methyltransferase type 11" evidence="1">
    <location>
        <begin position="39"/>
        <end position="136"/>
    </location>
</feature>
<dbReference type="GO" id="GO:0008757">
    <property type="term" value="F:S-adenosylmethionine-dependent methyltransferase activity"/>
    <property type="evidence" value="ECO:0007669"/>
    <property type="project" value="InterPro"/>
</dbReference>
<dbReference type="RefSeq" id="XP_026272733.1">
    <property type="nucleotide sequence ID" value="XM_026416948.2"/>
</dbReference>
<dbReference type="OrthoDB" id="66144at2759"/>
<dbReference type="CTD" id="34977"/>
<dbReference type="GeneID" id="113202626"/>
<dbReference type="AlphaFoldDB" id="A0A6J1RV60"/>
<dbReference type="InterPro" id="IPR013216">
    <property type="entry name" value="Methyltransf_11"/>
</dbReference>
<dbReference type="CDD" id="cd02440">
    <property type="entry name" value="AdoMet_MTases"/>
    <property type="match status" value="1"/>
</dbReference>
<evidence type="ECO:0000313" key="2">
    <source>
        <dbReference type="Proteomes" id="UP000504606"/>
    </source>
</evidence>
<reference evidence="3 4" key="1">
    <citation type="submission" date="2025-04" db="UniProtKB">
        <authorList>
            <consortium name="RefSeq"/>
        </authorList>
    </citation>
    <scope>IDENTIFICATION</scope>
    <source>
        <tissue evidence="3 4">Whole organism</tissue>
    </source>
</reference>
<dbReference type="KEGG" id="foc:113202626"/>
<dbReference type="InterPro" id="IPR029063">
    <property type="entry name" value="SAM-dependent_MTases_sf"/>
</dbReference>
<dbReference type="Proteomes" id="UP000504606">
    <property type="component" value="Unplaced"/>
</dbReference>
<evidence type="ECO:0000313" key="3">
    <source>
        <dbReference type="RefSeq" id="XP_026272732.1"/>
    </source>
</evidence>
<dbReference type="PANTHER" id="PTHR43861:SF1">
    <property type="entry name" value="TRANS-ACONITATE 2-METHYLTRANSFERASE"/>
    <property type="match status" value="1"/>
</dbReference>
<evidence type="ECO:0000313" key="4">
    <source>
        <dbReference type="RefSeq" id="XP_026272733.1"/>
    </source>
</evidence>
<keyword evidence="2" id="KW-1185">Reference proteome</keyword>
<sequence length="275" mass="31706">MHNADQYEGASELQRRDAREALDELVPKMQWVPGERVCDQGSGDGWVTNRLLATRLPKDYARIVGMDKSGEMVRYALQNHQSDKRITFVEGDVACGNPLWHGAFTKVLSFNCWHWVKDQSAAARTTYEMLAPGGELGLVCLARSPIYELFQGMARCSKWACFMEDVDQFISPYQHLDRPEEELTKHLEAAGLEVVFCQNREKTYTFKSEDALRESIAAVNPFLNKMPEMMRNEFMDDCMRMVKKLDLIQNHNNNKDDGVSHIYSQLVVHARKRWH</sequence>
<name>A0A6J1RV60_FRAOC</name>
<dbReference type="SUPFAM" id="SSF53335">
    <property type="entry name" value="S-adenosyl-L-methionine-dependent methyltransferases"/>
    <property type="match status" value="1"/>
</dbReference>
<organism evidence="2 3">
    <name type="scientific">Frankliniella occidentalis</name>
    <name type="common">Western flower thrips</name>
    <name type="synonym">Euthrips occidentalis</name>
    <dbReference type="NCBI Taxonomy" id="133901"/>
    <lineage>
        <taxon>Eukaryota</taxon>
        <taxon>Metazoa</taxon>
        <taxon>Ecdysozoa</taxon>
        <taxon>Arthropoda</taxon>
        <taxon>Hexapoda</taxon>
        <taxon>Insecta</taxon>
        <taxon>Pterygota</taxon>
        <taxon>Neoptera</taxon>
        <taxon>Paraneoptera</taxon>
        <taxon>Thysanoptera</taxon>
        <taxon>Terebrantia</taxon>
        <taxon>Thripoidea</taxon>
        <taxon>Thripidae</taxon>
        <taxon>Frankliniella</taxon>
    </lineage>
</organism>
<protein>
    <submittedName>
        <fullName evidence="3 4">Juvenile hormone acid O-methyltransferase</fullName>
    </submittedName>
</protein>
<dbReference type="PANTHER" id="PTHR43861">
    <property type="entry name" value="TRANS-ACONITATE 2-METHYLTRANSFERASE-RELATED"/>
    <property type="match status" value="1"/>
</dbReference>